<dbReference type="Pfam" id="PF00400">
    <property type="entry name" value="WD40"/>
    <property type="match status" value="13"/>
</dbReference>
<protein>
    <recommendedName>
        <fullName evidence="4">Novel STAND NTPase 1 domain-containing protein</fullName>
    </recommendedName>
</protein>
<dbReference type="RefSeq" id="WP_344975333.1">
    <property type="nucleotide sequence ID" value="NZ_BAAAVI010000035.1"/>
</dbReference>
<dbReference type="InterPro" id="IPR049052">
    <property type="entry name" value="nSTAND1"/>
</dbReference>
<feature type="domain" description="Novel STAND NTPase 1" evidence="4">
    <location>
        <begin position="270"/>
        <end position="667"/>
    </location>
</feature>
<dbReference type="InterPro" id="IPR020472">
    <property type="entry name" value="WD40_PAC1"/>
</dbReference>
<evidence type="ECO:0000259" key="4">
    <source>
        <dbReference type="Pfam" id="PF20703"/>
    </source>
</evidence>
<dbReference type="Proteomes" id="UP001500831">
    <property type="component" value="Unassembled WGS sequence"/>
</dbReference>
<feature type="repeat" description="WD" evidence="3">
    <location>
        <begin position="1033"/>
        <end position="1064"/>
    </location>
</feature>
<dbReference type="PRINTS" id="PR00320">
    <property type="entry name" value="GPROTEINBRPT"/>
</dbReference>
<dbReference type="PROSITE" id="PS00678">
    <property type="entry name" value="WD_REPEATS_1"/>
    <property type="match status" value="9"/>
</dbReference>
<evidence type="ECO:0000256" key="3">
    <source>
        <dbReference type="PROSITE-ProRule" id="PRU00221"/>
    </source>
</evidence>
<dbReference type="SMART" id="SM00320">
    <property type="entry name" value="WD40"/>
    <property type="match status" value="14"/>
</dbReference>
<feature type="repeat" description="WD" evidence="3">
    <location>
        <begin position="1113"/>
        <end position="1146"/>
    </location>
</feature>
<dbReference type="SUPFAM" id="SSF50978">
    <property type="entry name" value="WD40 repeat-like"/>
    <property type="match status" value="2"/>
</dbReference>
<dbReference type="InterPro" id="IPR027417">
    <property type="entry name" value="P-loop_NTPase"/>
</dbReference>
<feature type="repeat" description="WD" evidence="3">
    <location>
        <begin position="843"/>
        <end position="876"/>
    </location>
</feature>
<keyword evidence="6" id="KW-1185">Reference proteome</keyword>
<feature type="repeat" description="WD" evidence="3">
    <location>
        <begin position="933"/>
        <end position="974"/>
    </location>
</feature>
<dbReference type="CDD" id="cd00200">
    <property type="entry name" value="WD40"/>
    <property type="match status" value="2"/>
</dbReference>
<dbReference type="PROSITE" id="PS50082">
    <property type="entry name" value="WD_REPEATS_2"/>
    <property type="match status" value="13"/>
</dbReference>
<feature type="repeat" description="WD" evidence="3">
    <location>
        <begin position="888"/>
        <end position="922"/>
    </location>
</feature>
<dbReference type="Gene3D" id="2.130.10.10">
    <property type="entry name" value="YVTN repeat-like/Quinoprotein amine dehydrogenase"/>
    <property type="match status" value="6"/>
</dbReference>
<comment type="caution">
    <text evidence="5">The sequence shown here is derived from an EMBL/GenBank/DDBJ whole genome shotgun (WGS) entry which is preliminary data.</text>
</comment>
<dbReference type="PANTHER" id="PTHR19879:SF9">
    <property type="entry name" value="TRANSCRIPTION INITIATION FACTOR TFIID SUBUNIT 5"/>
    <property type="match status" value="1"/>
</dbReference>
<feature type="repeat" description="WD" evidence="3">
    <location>
        <begin position="1248"/>
        <end position="1289"/>
    </location>
</feature>
<dbReference type="PANTHER" id="PTHR19879">
    <property type="entry name" value="TRANSCRIPTION INITIATION FACTOR TFIID"/>
    <property type="match status" value="1"/>
</dbReference>
<organism evidence="5 6">
    <name type="scientific">Streptosporangium fragile</name>
    <dbReference type="NCBI Taxonomy" id="46186"/>
    <lineage>
        <taxon>Bacteria</taxon>
        <taxon>Bacillati</taxon>
        <taxon>Actinomycetota</taxon>
        <taxon>Actinomycetes</taxon>
        <taxon>Streptosporangiales</taxon>
        <taxon>Streptosporangiaceae</taxon>
        <taxon>Streptosporangium</taxon>
    </lineage>
</organism>
<dbReference type="EMBL" id="BAAAVI010000035">
    <property type="protein sequence ID" value="GAA2883490.1"/>
    <property type="molecule type" value="Genomic_DNA"/>
</dbReference>
<dbReference type="Gene3D" id="3.40.50.1460">
    <property type="match status" value="1"/>
</dbReference>
<dbReference type="Pfam" id="PF20703">
    <property type="entry name" value="nSTAND1"/>
    <property type="match status" value="1"/>
</dbReference>
<feature type="repeat" description="WD" evidence="3">
    <location>
        <begin position="1338"/>
        <end position="1372"/>
    </location>
</feature>
<feature type="repeat" description="WD" evidence="3">
    <location>
        <begin position="798"/>
        <end position="839"/>
    </location>
</feature>
<keyword evidence="1 3" id="KW-0853">WD repeat</keyword>
<proteinExistence type="predicted"/>
<keyword evidence="2" id="KW-0677">Repeat</keyword>
<evidence type="ECO:0000313" key="6">
    <source>
        <dbReference type="Proteomes" id="UP001500831"/>
    </source>
</evidence>
<reference evidence="5 6" key="1">
    <citation type="journal article" date="2019" name="Int. J. Syst. Evol. Microbiol.">
        <title>The Global Catalogue of Microorganisms (GCM) 10K type strain sequencing project: providing services to taxonomists for standard genome sequencing and annotation.</title>
        <authorList>
            <consortium name="The Broad Institute Genomics Platform"/>
            <consortium name="The Broad Institute Genome Sequencing Center for Infectious Disease"/>
            <person name="Wu L."/>
            <person name="Ma J."/>
        </authorList>
    </citation>
    <scope>NUCLEOTIDE SEQUENCE [LARGE SCALE GENOMIC DNA]</scope>
    <source>
        <strain evidence="5 6">JCM 6242</strain>
    </source>
</reference>
<dbReference type="InterPro" id="IPR036322">
    <property type="entry name" value="WD40_repeat_dom_sf"/>
</dbReference>
<dbReference type="InterPro" id="IPR019775">
    <property type="entry name" value="WD40_repeat_CS"/>
</dbReference>
<evidence type="ECO:0000313" key="5">
    <source>
        <dbReference type="EMBL" id="GAA2883490.1"/>
    </source>
</evidence>
<dbReference type="InterPro" id="IPR001680">
    <property type="entry name" value="WD40_rpt"/>
</dbReference>
<dbReference type="NCBIfam" id="NF047832">
    <property type="entry name" value="caspase_w_EACC1"/>
    <property type="match status" value="1"/>
</dbReference>
<feature type="repeat" description="WD" evidence="3">
    <location>
        <begin position="978"/>
        <end position="1019"/>
    </location>
</feature>
<feature type="repeat" description="WD" evidence="3">
    <location>
        <begin position="1293"/>
        <end position="1334"/>
    </location>
</feature>
<dbReference type="InterPro" id="IPR015943">
    <property type="entry name" value="WD40/YVTN_repeat-like_dom_sf"/>
</dbReference>
<accession>A0ABN3W2Y9</accession>
<feature type="repeat" description="WD" evidence="3">
    <location>
        <begin position="1068"/>
        <end position="1109"/>
    </location>
</feature>
<evidence type="ECO:0000256" key="2">
    <source>
        <dbReference type="ARBA" id="ARBA00022737"/>
    </source>
</evidence>
<dbReference type="SUPFAM" id="SSF52540">
    <property type="entry name" value="P-loop containing nucleoside triphosphate hydrolases"/>
    <property type="match status" value="1"/>
</dbReference>
<feature type="repeat" description="WD" evidence="3">
    <location>
        <begin position="1203"/>
        <end position="1244"/>
    </location>
</feature>
<dbReference type="PROSITE" id="PS50294">
    <property type="entry name" value="WD_REPEATS_REGION"/>
    <property type="match status" value="10"/>
</dbReference>
<sequence length="1456" mass="155507">MKVTGILAAAGSRALLVGSATHSAGSILTSVPAVTTTITALADCLVRRAGLDPRNLTQVMDPANPQEIGEALADLAESATDTLLFYYVGHGLIGPGKELHLATRATADLRRGVAAHQALPYPAVREVLSGCRARLLVVGLDCCFSGRAAGPAVTATDDVFDTAWRHGTYVLASAGRHEAAWARPGEPHTAFTGELIRLLTEGDPRGPRDFTLDALYRSLDRSLARQGLPRPRRQAMDHTDTLALAPNRAYRAPVPPELPARTDGPEDFSPYQGLAAFGPQDVRLFFGRNELTEVIRTRTMEEPPDGVPLAVIGPSGSGKSSLLGAGLIPAVREAGRPHLLITPGDDPLKRLAERVSRLSPETDSLAGRLRKEPGVLADMLREVPRSAGRPILIVDQFEEMFTAYADETLRESFVEAICAACRKDGAEGPAATVVVCVRADFYGHCSRYPQLVPALERPVVVGPMTAAQLRDAIEKPAELSDLALQDGLTDLLLRELGATGTATAAGAKASLPLLSHALLATWQHREGRVLTLAGYHATGGIDRAIAGSADAALSRLDDDGRRMARRILPRLVHLQKDVEDTRRVVALPDLLPPPESADHAPARRALDEFVSARLITVDENTVQIAHEALIRAWPQLGAWIDGNRANLLIQQQLLEDAAAWEQHGRDPSYLYTDTRLAAAQTVTAGLEEGDLNELEIDFLNAGVQLGRRRTRITRQVITTLTVLLLVAAAAGVYAFLQGRIAQEQRDVATSQKLSDISNRLTERTLAAQLSLAAYRVSATPEARGALLSTLSRPTPTRITANHAQAYEVAFAPRRGTIAVAYADGTAQLWDVTDRGRPRNLAEVRASSDAVTGVAFSPDGRLLASSAADRTARLWDVTAPGGPATTAVLTGHEDGVNSVAFSPDGRTVATSSSDGTARLWNVSRPDRPEPLSVLRGHTGGVRDVVFSSDGRMLATASRDTTVRLWDISDGRRPRHVSTLKGHVNAVDAVSFSPDGRTLATASEDWGMSLWDISRPSRPARLSTSYPGGDRLYGVRFSPDGTMVVSASADNLAYLWDVTDREKPQILTSLGSHLAEVQKATFSPDGRSLATVSSDGTTRLWDMTNVRAPSAMAALKGHGNAVTALALSADGRIAATGSLDRTARLWNVADPGKATPLATLPEENNTVDGVALSPDGKLLATACACGLGRLWDIGDPAAPKLLATLKSNAIRADAVAFNPDGRLLAMSCGCGSIQVWELSTPKRPTLVFDREVHGDAAWDLAFSPDGRHLATASADRTVTIWDVSDPRHLTLVSTFTAHSIDVNAVTFSSDGRRMATASNDGTAGVWDVSTPSRPRRISTLQGHSAAVKSVSFSPDDRMLATASADQTVRLWQLDETAEPDLWAVLAGHRGTVFTAVFSPRHGTLATASMDTTAQFWSTDVSLAERRICRNSGTSITGNEWRQFLPGASYAAPCGERSP</sequence>
<evidence type="ECO:0000256" key="1">
    <source>
        <dbReference type="ARBA" id="ARBA00022574"/>
    </source>
</evidence>
<name>A0ABN3W2Y9_9ACTN</name>
<gene>
    <name evidence="5" type="ORF">GCM10010517_46700</name>
</gene>
<feature type="repeat" description="WD" evidence="3">
    <location>
        <begin position="1383"/>
        <end position="1415"/>
    </location>
</feature>